<keyword evidence="1" id="KW-0269">Exonuclease</keyword>
<keyword evidence="1" id="KW-0378">Hydrolase</keyword>
<organism evidence="1">
    <name type="scientific">Myoviridae sp. ctP6q2</name>
    <dbReference type="NCBI Taxonomy" id="2825096"/>
    <lineage>
        <taxon>Viruses</taxon>
        <taxon>Duplodnaviria</taxon>
        <taxon>Heunggongvirae</taxon>
        <taxon>Uroviricota</taxon>
        <taxon>Caudoviricetes</taxon>
    </lineage>
</organism>
<dbReference type="EMBL" id="BK016143">
    <property type="protein sequence ID" value="DAF98220.1"/>
    <property type="molecule type" value="Genomic_DNA"/>
</dbReference>
<accession>A0A8S5UUV7</accession>
<keyword evidence="1" id="KW-0540">Nuclease</keyword>
<protein>
    <submittedName>
        <fullName evidence="1">Exonuclease</fullName>
    </submittedName>
</protein>
<reference evidence="1" key="1">
    <citation type="journal article" date="2021" name="Proc. Natl. Acad. Sci. U.S.A.">
        <title>A Catalog of Tens of Thousands of Viruses from Human Metagenomes Reveals Hidden Associations with Chronic Diseases.</title>
        <authorList>
            <person name="Tisza M.J."/>
            <person name="Buck C.B."/>
        </authorList>
    </citation>
    <scope>NUCLEOTIDE SEQUENCE</scope>
    <source>
        <strain evidence="1">CtP6q2</strain>
    </source>
</reference>
<dbReference type="GO" id="GO:0004527">
    <property type="term" value="F:exonuclease activity"/>
    <property type="evidence" value="ECO:0007669"/>
    <property type="project" value="UniProtKB-KW"/>
</dbReference>
<evidence type="ECO:0000313" key="1">
    <source>
        <dbReference type="EMBL" id="DAF98220.1"/>
    </source>
</evidence>
<name>A0A8S5UUV7_9CAUD</name>
<proteinExistence type="predicted"/>
<sequence length="298" mass="34734">MKLIKSQVVFNPDEHTYMLGDKELSGITSVISRQLFPDKYRDVPEYVLRKAAERGTMIHSICELVDDMGITHDSDEAQGYKELKDDWGLRYECSEYLVSDNEHYASCIDKVYRENETDFTLGDIKTTYVLDKESVRWQLSIYAYLFELQNPGCNAVRLIGIWLRGKNHEIVEVERIPSEVVMNLLKCDSEGRQFVNPYSISPVTLPDEYRKMERTIQEIVSQAKYWSDKKKEITDGVMMAMVEAGEYSWKGDIISFTRKKDTIRKDFDKKAFEKDYPDLYKKYLKEIPVVGSVTLKTI</sequence>